<evidence type="ECO:0000256" key="1">
    <source>
        <dbReference type="SAM" id="Coils"/>
    </source>
</evidence>
<keyword evidence="3" id="KW-1185">Reference proteome</keyword>
<gene>
    <name evidence="2" type="ORF">NRE15_01540</name>
</gene>
<organism evidence="2 3">
    <name type="scientific">Fundicoccus culcitae</name>
    <dbReference type="NCBI Taxonomy" id="2969821"/>
    <lineage>
        <taxon>Bacteria</taxon>
        <taxon>Bacillati</taxon>
        <taxon>Bacillota</taxon>
        <taxon>Bacilli</taxon>
        <taxon>Lactobacillales</taxon>
        <taxon>Aerococcaceae</taxon>
        <taxon>Fundicoccus</taxon>
    </lineage>
</organism>
<sequence>MERVEKSIKNIFLAAVGGTALSYEKAEDLVNKMIEKGQVTVKEGKELTEDLTRTIKGEHKVSEDSEQAKMELAEELMTLRLDINEIKRELGEIRKRLSEAEELSDI</sequence>
<keyword evidence="1" id="KW-0175">Coiled coil</keyword>
<reference evidence="2 3" key="1">
    <citation type="submission" date="2022-08" db="EMBL/GenBank/DDBJ databases">
        <title>Aerococcaceae sp. nov isolated from spoiled eye mask.</title>
        <authorList>
            <person name="Zhou G."/>
            <person name="Xie X.-B."/>
            <person name="Shi Q.-S."/>
            <person name="Wang Y.-S."/>
            <person name="Wen X."/>
            <person name="Peng H."/>
            <person name="Yang X.-J."/>
            <person name="Tao H.-B."/>
            <person name="Huang X.-M."/>
        </authorList>
    </citation>
    <scope>NUCLEOTIDE SEQUENCE [LARGE SCALE GENOMIC DNA]</scope>
    <source>
        <strain evidence="3">DM20194951</strain>
    </source>
</reference>
<feature type="coiled-coil region" evidence="1">
    <location>
        <begin position="69"/>
        <end position="103"/>
    </location>
</feature>
<proteinExistence type="predicted"/>
<evidence type="ECO:0000313" key="2">
    <source>
        <dbReference type="EMBL" id="UUX34360.1"/>
    </source>
</evidence>
<name>A0ABY5P6Y4_9LACT</name>
<dbReference type="RefSeq" id="WP_313793863.1">
    <property type="nucleotide sequence ID" value="NZ_CP102453.1"/>
</dbReference>
<dbReference type="Proteomes" id="UP001315967">
    <property type="component" value="Chromosome"/>
</dbReference>
<accession>A0ABY5P6Y4</accession>
<evidence type="ECO:0000313" key="3">
    <source>
        <dbReference type="Proteomes" id="UP001315967"/>
    </source>
</evidence>
<dbReference type="EMBL" id="CP102453">
    <property type="protein sequence ID" value="UUX34360.1"/>
    <property type="molecule type" value="Genomic_DNA"/>
</dbReference>
<evidence type="ECO:0008006" key="4">
    <source>
        <dbReference type="Google" id="ProtNLM"/>
    </source>
</evidence>
<protein>
    <recommendedName>
        <fullName evidence="4">Polyhydroxyalkanoate synthesis regulator phasin</fullName>
    </recommendedName>
</protein>